<dbReference type="EMBL" id="LKHV01000026">
    <property type="protein sequence ID" value="KRG17184.1"/>
    <property type="molecule type" value="Genomic_DNA"/>
</dbReference>
<dbReference type="Gene3D" id="1.10.443.10">
    <property type="entry name" value="Intergrase catalytic core"/>
    <property type="match status" value="1"/>
</dbReference>
<organism evidence="8">
    <name type="scientific">Candidatus Berkiella cookevillensis</name>
    <dbReference type="NCBI Taxonomy" id="437022"/>
    <lineage>
        <taxon>Bacteria</taxon>
        <taxon>Pseudomonadati</taxon>
        <taxon>Pseudomonadota</taxon>
        <taxon>Gammaproteobacteria</taxon>
        <taxon>Candidatus Berkiellales</taxon>
        <taxon>Candidatus Berkiellaceae</taxon>
        <taxon>Candidatus Berkiella</taxon>
    </lineage>
</organism>
<dbReference type="GO" id="GO:0003677">
    <property type="term" value="F:DNA binding"/>
    <property type="evidence" value="ECO:0007669"/>
    <property type="project" value="UniProtKB-UniRule"/>
</dbReference>
<evidence type="ECO:0000256" key="3">
    <source>
        <dbReference type="ARBA" id="ARBA00023125"/>
    </source>
</evidence>
<dbReference type="InterPro" id="IPR011010">
    <property type="entry name" value="DNA_brk_join_enz"/>
</dbReference>
<dbReference type="InterPro" id="IPR025166">
    <property type="entry name" value="Integrase_DNA_bind_dom"/>
</dbReference>
<reference evidence="9" key="3">
    <citation type="submission" date="2021-06" db="EMBL/GenBank/DDBJ databases">
        <title>Genomic Description and Analysis of Intracellular Bacteria, Candidatus Berkiella cookevillensis and Candidatus Berkiella aquae.</title>
        <authorList>
            <person name="Kidane D.T."/>
            <person name="Mehari Y.T."/>
            <person name="Rice F.C."/>
            <person name="Arivett B.A."/>
            <person name="Farone A.L."/>
            <person name="Berk S.G."/>
            <person name="Farone M.B."/>
        </authorList>
    </citation>
    <scope>NUCLEOTIDE SEQUENCE</scope>
    <source>
        <strain evidence="9">CC99</strain>
    </source>
</reference>
<reference evidence="9" key="2">
    <citation type="journal article" date="2016" name="Genome Announc.">
        <title>Draft Genome Sequences of Two Novel Amoeba-Resistant Intranuclear Bacteria, 'Candidatus Berkiella cookevillensis' and 'Candidatus Berkiella aquae'.</title>
        <authorList>
            <person name="Mehari Y.T."/>
            <person name="Arivett B.A."/>
            <person name="Farone A.L."/>
            <person name="Gunderson J.H."/>
            <person name="Farone M.B."/>
        </authorList>
    </citation>
    <scope>NUCLEOTIDE SEQUENCE</scope>
    <source>
        <strain evidence="9">CC99</strain>
    </source>
</reference>
<evidence type="ECO:0000256" key="2">
    <source>
        <dbReference type="ARBA" id="ARBA00022908"/>
    </source>
</evidence>
<dbReference type="EMBL" id="LKHV02000001">
    <property type="protein sequence ID" value="MCS5709280.1"/>
    <property type="molecule type" value="Genomic_DNA"/>
</dbReference>
<dbReference type="STRING" id="437022.CC99x_02560"/>
<evidence type="ECO:0000259" key="7">
    <source>
        <dbReference type="PROSITE" id="PS51900"/>
    </source>
</evidence>
<evidence type="ECO:0000259" key="6">
    <source>
        <dbReference type="PROSITE" id="PS51898"/>
    </source>
</evidence>
<dbReference type="GO" id="GO:0006310">
    <property type="term" value="P:DNA recombination"/>
    <property type="evidence" value="ECO:0007669"/>
    <property type="project" value="UniProtKB-KW"/>
</dbReference>
<evidence type="ECO:0000313" key="10">
    <source>
        <dbReference type="Proteomes" id="UP000051494"/>
    </source>
</evidence>
<dbReference type="InterPro" id="IPR050808">
    <property type="entry name" value="Phage_Integrase"/>
</dbReference>
<evidence type="ECO:0000256" key="5">
    <source>
        <dbReference type="PROSITE-ProRule" id="PRU01248"/>
    </source>
</evidence>
<keyword evidence="10" id="KW-1185">Reference proteome</keyword>
<keyword evidence="4" id="KW-0233">DNA recombination</keyword>
<dbReference type="PANTHER" id="PTHR30629">
    <property type="entry name" value="PROPHAGE INTEGRASE"/>
    <property type="match status" value="1"/>
</dbReference>
<dbReference type="PROSITE" id="PS51898">
    <property type="entry name" value="TYR_RECOMBINASE"/>
    <property type="match status" value="1"/>
</dbReference>
<dbReference type="GO" id="GO:0015074">
    <property type="term" value="P:DNA integration"/>
    <property type="evidence" value="ECO:0007669"/>
    <property type="project" value="UniProtKB-KW"/>
</dbReference>
<dbReference type="AlphaFoldDB" id="A0A0Q9Y8P5"/>
<feature type="domain" description="Core-binding (CB)" evidence="7">
    <location>
        <begin position="98"/>
        <end position="177"/>
    </location>
</feature>
<dbReference type="InterPro" id="IPR010998">
    <property type="entry name" value="Integrase_recombinase_N"/>
</dbReference>
<gene>
    <name evidence="8" type="primary">xerD_2</name>
    <name evidence="9" type="ORF">CC99x_010225</name>
    <name evidence="8" type="ORF">CC99x_02560</name>
</gene>
<dbReference type="CDD" id="cd00796">
    <property type="entry name" value="INT_Rci_Hp1_C"/>
    <property type="match status" value="1"/>
</dbReference>
<dbReference type="PANTHER" id="PTHR30629:SF2">
    <property type="entry name" value="PROPHAGE INTEGRASE INTS-RELATED"/>
    <property type="match status" value="1"/>
</dbReference>
<dbReference type="InterPro" id="IPR002104">
    <property type="entry name" value="Integrase_catalytic"/>
</dbReference>
<name>A0A0Q9Y8P5_9GAMM</name>
<evidence type="ECO:0000256" key="4">
    <source>
        <dbReference type="ARBA" id="ARBA00023172"/>
    </source>
</evidence>
<comment type="caution">
    <text evidence="8">The sequence shown here is derived from an EMBL/GenBank/DDBJ whole genome shotgun (WGS) entry which is preliminary data.</text>
</comment>
<evidence type="ECO:0000313" key="9">
    <source>
        <dbReference type="EMBL" id="MCS5709280.1"/>
    </source>
</evidence>
<comment type="similarity">
    <text evidence="1">Belongs to the 'phage' integrase family.</text>
</comment>
<keyword evidence="3 5" id="KW-0238">DNA-binding</keyword>
<dbReference type="SUPFAM" id="SSF56349">
    <property type="entry name" value="DNA breaking-rejoining enzymes"/>
    <property type="match status" value="1"/>
</dbReference>
<dbReference type="Gene3D" id="1.10.150.130">
    <property type="match status" value="1"/>
</dbReference>
<dbReference type="InterPro" id="IPR013762">
    <property type="entry name" value="Integrase-like_cat_sf"/>
</dbReference>
<protein>
    <submittedName>
        <fullName evidence="9">Site-specific integrase</fullName>
    </submittedName>
    <submittedName>
        <fullName evidence="8">Tyrosine recombinase XerD</fullName>
    </submittedName>
</protein>
<dbReference type="InterPro" id="IPR038488">
    <property type="entry name" value="Integrase_DNA-bd_sf"/>
</dbReference>
<feature type="domain" description="Tyr recombinase" evidence="6">
    <location>
        <begin position="199"/>
        <end position="404"/>
    </location>
</feature>
<keyword evidence="2" id="KW-0229">DNA integration</keyword>
<dbReference type="RefSeq" id="WP_057625636.1">
    <property type="nucleotide sequence ID" value="NZ_LKHV02000001.1"/>
</dbReference>
<proteinExistence type="inferred from homology"/>
<evidence type="ECO:0000256" key="1">
    <source>
        <dbReference type="ARBA" id="ARBA00008857"/>
    </source>
</evidence>
<sequence length="409" mass="47522">MKMKITTKSVDALSIRSRVYEVYDDLLTGFLVRVLPSGLKSFWVRYRIKGIRDRIMIGHHGVLSVAQARDEAKKILGQVATLGLNPKRTKVLGNAAIPTFKEFIESEYKSWSEAHHQWSKSHLDCLLSLKVFLDLPLDAVNIQAVEKWRSDCLKRNLAPSTVNRRTALLRSVLSRAVEWGLIEAHPLARLKQLKVDRSPNVRYLSEEEEQRLRLALDVREARAREDRVKGNQWRAERGYELYPAINHLSFVDYLKPLVLLSLNTGARKGELFRLHWEDIDLDRKSLALVMRGKRKSHTRHIPLNKEAFQTLKAWRSIRPLADKLVFTSKNGEKMDNVQTSWENLRKDAKIENFRWHDMRHHFASRLVMNGVPLNTVRELLGHTNLEMTLRYAHLAPEQKERAVAMLDRL</sequence>
<evidence type="ECO:0000313" key="8">
    <source>
        <dbReference type="EMBL" id="KRG17184.1"/>
    </source>
</evidence>
<dbReference type="Proteomes" id="UP000051494">
    <property type="component" value="Unassembled WGS sequence"/>
</dbReference>
<accession>A0A0Q9Y8P5</accession>
<dbReference type="OrthoDB" id="9057547at2"/>
<reference evidence="8" key="1">
    <citation type="submission" date="2015-09" db="EMBL/GenBank/DDBJ databases">
        <title>Draft Genome Sequences of Two Novel Amoeba-resistant Intranuclear Bacteria, Candidatus Berkiella cookevillensis and Candidatus Berkiella aquae.</title>
        <authorList>
            <person name="Mehari Y.T."/>
            <person name="Arivett B.A."/>
            <person name="Farone A.L."/>
            <person name="Gunderson J.H."/>
            <person name="Farone M.B."/>
        </authorList>
    </citation>
    <scope>NUCLEOTIDE SEQUENCE [LARGE SCALE GENOMIC DNA]</scope>
    <source>
        <strain evidence="8">CC99</strain>
    </source>
</reference>
<dbReference type="Pfam" id="PF00589">
    <property type="entry name" value="Phage_integrase"/>
    <property type="match status" value="1"/>
</dbReference>
<dbReference type="PATRIC" id="fig|1590042.3.peg.2633"/>
<dbReference type="Pfam" id="PF13356">
    <property type="entry name" value="Arm-DNA-bind_3"/>
    <property type="match status" value="1"/>
</dbReference>
<dbReference type="InterPro" id="IPR044068">
    <property type="entry name" value="CB"/>
</dbReference>
<dbReference type="Gene3D" id="3.30.160.390">
    <property type="entry name" value="Integrase, DNA-binding domain"/>
    <property type="match status" value="1"/>
</dbReference>
<dbReference type="PROSITE" id="PS51900">
    <property type="entry name" value="CB"/>
    <property type="match status" value="1"/>
</dbReference>